<keyword evidence="2" id="KW-0238">DNA-binding</keyword>
<dbReference type="CDD" id="cd06170">
    <property type="entry name" value="LuxR_C_like"/>
    <property type="match status" value="1"/>
</dbReference>
<dbReference type="PRINTS" id="PR00038">
    <property type="entry name" value="HTHLUXR"/>
</dbReference>
<sequence>MLTRPSATVRQRGPVLPLRDPVLRGAVTDVIHRVDRALEQPSVNGSARTVLDDAEAVRAELAVRLLRLAERLREPPSRDRWAATQDQLVDLLLDVRSISDRVEHELDGRWSALFARLRDAVATVRRASRLEELIADTPSAVAGLGFRRVLLSSVEDGTFVARHALDLDDPSREEGIVLAGSEAPLLLDRDLRETDMVRTREPLVVADAQGDPRGHPGLRRATGWTSYVAAPVTVRDGEVIGFIHADRGAAPVGEVDAEALRLYAEAYRMAFERLAVEHRTERARDRVRRAVAAMESVFESGGDPGAGTRYGADPRPEVEALLTSREVEVLRLMATGATNAAIAARLVIAEGTAKTHVKNILRKLDAGNRAEAVSRFLGGVDDGDDPS</sequence>
<keyword evidence="3" id="KW-0804">Transcription</keyword>
<accession>A0A6J7L165</accession>
<dbReference type="AlphaFoldDB" id="A0A6J7L165"/>
<protein>
    <submittedName>
        <fullName evidence="5">Unannotated protein</fullName>
    </submittedName>
</protein>
<dbReference type="Gene3D" id="3.30.450.40">
    <property type="match status" value="1"/>
</dbReference>
<dbReference type="Gene3D" id="1.10.10.10">
    <property type="entry name" value="Winged helix-like DNA-binding domain superfamily/Winged helix DNA-binding domain"/>
    <property type="match status" value="1"/>
</dbReference>
<dbReference type="Pfam" id="PF00196">
    <property type="entry name" value="GerE"/>
    <property type="match status" value="1"/>
</dbReference>
<dbReference type="InterPro" id="IPR016032">
    <property type="entry name" value="Sig_transdc_resp-reg_C-effctor"/>
</dbReference>
<dbReference type="EMBL" id="CAFBMK010000500">
    <property type="protein sequence ID" value="CAB4961727.1"/>
    <property type="molecule type" value="Genomic_DNA"/>
</dbReference>
<dbReference type="SUPFAM" id="SSF55781">
    <property type="entry name" value="GAF domain-like"/>
    <property type="match status" value="1"/>
</dbReference>
<dbReference type="InterPro" id="IPR029016">
    <property type="entry name" value="GAF-like_dom_sf"/>
</dbReference>
<evidence type="ECO:0000259" key="4">
    <source>
        <dbReference type="PROSITE" id="PS50043"/>
    </source>
</evidence>
<evidence type="ECO:0000256" key="3">
    <source>
        <dbReference type="ARBA" id="ARBA00023163"/>
    </source>
</evidence>
<dbReference type="PANTHER" id="PTHR44688">
    <property type="entry name" value="DNA-BINDING TRANSCRIPTIONAL ACTIVATOR DEVR_DOSR"/>
    <property type="match status" value="1"/>
</dbReference>
<evidence type="ECO:0000313" key="5">
    <source>
        <dbReference type="EMBL" id="CAB4961727.1"/>
    </source>
</evidence>
<dbReference type="InterPro" id="IPR036388">
    <property type="entry name" value="WH-like_DNA-bd_sf"/>
</dbReference>
<reference evidence="5" key="1">
    <citation type="submission" date="2020-05" db="EMBL/GenBank/DDBJ databases">
        <authorList>
            <person name="Chiriac C."/>
            <person name="Salcher M."/>
            <person name="Ghai R."/>
            <person name="Kavagutti S V."/>
        </authorList>
    </citation>
    <scope>NUCLEOTIDE SEQUENCE</scope>
</reference>
<name>A0A6J7L165_9ZZZZ</name>
<proteinExistence type="predicted"/>
<keyword evidence="1" id="KW-0805">Transcription regulation</keyword>
<dbReference type="Pfam" id="PF13185">
    <property type="entry name" value="GAF_2"/>
    <property type="match status" value="1"/>
</dbReference>
<gene>
    <name evidence="5" type="ORF">UFOPK3564_04104</name>
</gene>
<dbReference type="SUPFAM" id="SSF46894">
    <property type="entry name" value="C-terminal effector domain of the bipartite response regulators"/>
    <property type="match status" value="1"/>
</dbReference>
<dbReference type="InterPro" id="IPR000792">
    <property type="entry name" value="Tscrpt_reg_LuxR_C"/>
</dbReference>
<dbReference type="SMART" id="SM00421">
    <property type="entry name" value="HTH_LUXR"/>
    <property type="match status" value="1"/>
</dbReference>
<dbReference type="InterPro" id="IPR003018">
    <property type="entry name" value="GAF"/>
</dbReference>
<organism evidence="5">
    <name type="scientific">freshwater metagenome</name>
    <dbReference type="NCBI Taxonomy" id="449393"/>
    <lineage>
        <taxon>unclassified sequences</taxon>
        <taxon>metagenomes</taxon>
        <taxon>ecological metagenomes</taxon>
    </lineage>
</organism>
<feature type="domain" description="HTH luxR-type" evidence="4">
    <location>
        <begin position="315"/>
        <end position="380"/>
    </location>
</feature>
<dbReference type="GO" id="GO:0006355">
    <property type="term" value="P:regulation of DNA-templated transcription"/>
    <property type="evidence" value="ECO:0007669"/>
    <property type="project" value="InterPro"/>
</dbReference>
<dbReference type="PROSITE" id="PS50043">
    <property type="entry name" value="HTH_LUXR_2"/>
    <property type="match status" value="1"/>
</dbReference>
<evidence type="ECO:0000256" key="1">
    <source>
        <dbReference type="ARBA" id="ARBA00023015"/>
    </source>
</evidence>
<evidence type="ECO:0000256" key="2">
    <source>
        <dbReference type="ARBA" id="ARBA00023125"/>
    </source>
</evidence>
<dbReference type="PANTHER" id="PTHR44688:SF16">
    <property type="entry name" value="DNA-BINDING TRANSCRIPTIONAL ACTIVATOR DEVR_DOSR"/>
    <property type="match status" value="1"/>
</dbReference>
<dbReference type="GO" id="GO:0003677">
    <property type="term" value="F:DNA binding"/>
    <property type="evidence" value="ECO:0007669"/>
    <property type="project" value="UniProtKB-KW"/>
</dbReference>